<feature type="transmembrane region" description="Helical" evidence="2">
    <location>
        <begin position="272"/>
        <end position="295"/>
    </location>
</feature>
<dbReference type="eggNOG" id="ENOG502S283">
    <property type="taxonomic scope" value="Eukaryota"/>
</dbReference>
<keyword evidence="2 3" id="KW-0812">Transmembrane</keyword>
<dbReference type="Proteomes" id="UP000028990">
    <property type="component" value="Unassembled WGS sequence"/>
</dbReference>
<name>A0A091D0R9_FUKDA</name>
<dbReference type="GO" id="GO:0005886">
    <property type="term" value="C:plasma membrane"/>
    <property type="evidence" value="ECO:0007669"/>
    <property type="project" value="TreeGrafter"/>
</dbReference>
<evidence type="ECO:0000313" key="3">
    <source>
        <dbReference type="EMBL" id="KFO23740.1"/>
    </source>
</evidence>
<dbReference type="AlphaFoldDB" id="A0A091D0R9"/>
<dbReference type="PANTHER" id="PTHR28645:SF1">
    <property type="entry name" value="TRANSMEMBRANE PROTEIN 119"/>
    <property type="match status" value="1"/>
</dbReference>
<keyword evidence="2" id="KW-1133">Transmembrane helix</keyword>
<protein>
    <submittedName>
        <fullName evidence="3">Transmembrane protein 119</fullName>
    </submittedName>
</protein>
<sequence length="461" mass="48160">MTVKGLALLPGRRQLESSPHFAESFMAELGPGTKRDGTGKELALPERSRYIAPESPTPEAGAETILFIAGLRDTDPFVPARCGPKPPCALRQRRGRRGVDERQGGFQEQLAQGAQLAEEKVRLGLQRELLRTLPTLVVPTAREGLITAPPRTFSAGNVCRPPGALPVGCPSHTEGSRDTMVSAVGSSLLLSLLLLLQPVPLQAFSVSLPAAFLEDMGGSGDAEGSSASSPSLLPTWTPALSPTSVGPQPTPPEGPVHPTNLLEGIVDFFHQYVMLIAVVGSLAFLLMFIVCAALITRQKHKATAYYPSSFPKKKYVDQSDQAGGPRVFSEVPDRAPDSLPEEALDSSQQLQADILAATQNLKSPSRAALGSGGEGAQLADSRAEEGVQGSQEMASEAEGCGVPEEQPEVLGVSCSAVAEGALTASRGQEEPEGSFSSTQEAQGPAGPPESPCACSSVSPSV</sequence>
<keyword evidence="4" id="KW-1185">Reference proteome</keyword>
<dbReference type="InterPro" id="IPR031453">
    <property type="entry name" value="TMEM119"/>
</dbReference>
<dbReference type="GO" id="GO:0001503">
    <property type="term" value="P:ossification"/>
    <property type="evidence" value="ECO:0007669"/>
    <property type="project" value="InterPro"/>
</dbReference>
<dbReference type="GO" id="GO:0045669">
    <property type="term" value="P:positive regulation of osteoblast differentiation"/>
    <property type="evidence" value="ECO:0007669"/>
    <property type="project" value="TreeGrafter"/>
</dbReference>
<dbReference type="EMBL" id="KN123755">
    <property type="protein sequence ID" value="KFO23740.1"/>
    <property type="molecule type" value="Genomic_DNA"/>
</dbReference>
<gene>
    <name evidence="3" type="ORF">H920_14944</name>
</gene>
<reference evidence="3 4" key="1">
    <citation type="submission" date="2013-11" db="EMBL/GenBank/DDBJ databases">
        <title>The Damaraland mole rat (Fukomys damarensis) genome and evolution of African mole rats.</title>
        <authorList>
            <person name="Gladyshev V.N."/>
            <person name="Fang X."/>
        </authorList>
    </citation>
    <scope>NUCLEOTIDE SEQUENCE [LARGE SCALE GENOMIC DNA]</scope>
    <source>
        <tissue evidence="3">Liver</tissue>
    </source>
</reference>
<dbReference type="Pfam" id="PF15724">
    <property type="entry name" value="TMEM119"/>
    <property type="match status" value="1"/>
</dbReference>
<accession>A0A091D0R9</accession>
<dbReference type="GO" id="GO:0033690">
    <property type="term" value="P:positive regulation of osteoblast proliferation"/>
    <property type="evidence" value="ECO:0007669"/>
    <property type="project" value="TreeGrafter"/>
</dbReference>
<feature type="compositionally biased region" description="Low complexity" evidence="1">
    <location>
        <begin position="451"/>
        <end position="461"/>
    </location>
</feature>
<evidence type="ECO:0000313" key="4">
    <source>
        <dbReference type="Proteomes" id="UP000028990"/>
    </source>
</evidence>
<proteinExistence type="predicted"/>
<evidence type="ECO:0000256" key="1">
    <source>
        <dbReference type="SAM" id="MobiDB-lite"/>
    </source>
</evidence>
<dbReference type="PANTHER" id="PTHR28645">
    <property type="entry name" value="TRANSMEMBRANE PROTEIN 119"/>
    <property type="match status" value="1"/>
</dbReference>
<organism evidence="3 4">
    <name type="scientific">Fukomys damarensis</name>
    <name type="common">Damaraland mole rat</name>
    <name type="synonym">Cryptomys damarensis</name>
    <dbReference type="NCBI Taxonomy" id="885580"/>
    <lineage>
        <taxon>Eukaryota</taxon>
        <taxon>Metazoa</taxon>
        <taxon>Chordata</taxon>
        <taxon>Craniata</taxon>
        <taxon>Vertebrata</taxon>
        <taxon>Euteleostomi</taxon>
        <taxon>Mammalia</taxon>
        <taxon>Eutheria</taxon>
        <taxon>Euarchontoglires</taxon>
        <taxon>Glires</taxon>
        <taxon>Rodentia</taxon>
        <taxon>Hystricomorpha</taxon>
        <taxon>Bathyergidae</taxon>
        <taxon>Fukomys</taxon>
    </lineage>
</organism>
<keyword evidence="2" id="KW-0472">Membrane</keyword>
<dbReference type="GO" id="GO:0030501">
    <property type="term" value="P:positive regulation of bone mineralization"/>
    <property type="evidence" value="ECO:0007669"/>
    <property type="project" value="TreeGrafter"/>
</dbReference>
<evidence type="ECO:0000256" key="2">
    <source>
        <dbReference type="SAM" id="Phobius"/>
    </source>
</evidence>
<feature type="region of interest" description="Disordered" evidence="1">
    <location>
        <begin position="421"/>
        <end position="461"/>
    </location>
</feature>